<keyword evidence="3" id="KW-0472">Membrane</keyword>
<evidence type="ECO:0000256" key="3">
    <source>
        <dbReference type="SAM" id="Phobius"/>
    </source>
</evidence>
<feature type="signal peptide" evidence="4">
    <location>
        <begin position="1"/>
        <end position="24"/>
    </location>
</feature>
<evidence type="ECO:0000256" key="2">
    <source>
        <dbReference type="SAM" id="MobiDB-lite"/>
    </source>
</evidence>
<evidence type="ECO:0000256" key="4">
    <source>
        <dbReference type="SAM" id="SignalP"/>
    </source>
</evidence>
<feature type="transmembrane region" description="Helical" evidence="3">
    <location>
        <begin position="152"/>
        <end position="174"/>
    </location>
</feature>
<keyword evidence="4" id="KW-0732">Signal</keyword>
<keyword evidence="3" id="KW-1133">Transmembrane helix</keyword>
<dbReference type="Proteomes" id="UP001642483">
    <property type="component" value="Unassembled WGS sequence"/>
</dbReference>
<keyword evidence="6" id="KW-1185">Reference proteome</keyword>
<evidence type="ECO:0000313" key="6">
    <source>
        <dbReference type="Proteomes" id="UP001642483"/>
    </source>
</evidence>
<feature type="chain" id="PRO_5047480369" description="Transmembrane protein" evidence="4">
    <location>
        <begin position="25"/>
        <end position="218"/>
    </location>
</feature>
<sequence length="218" mass="24301">MTITRTLLIFLLGCFLNTTGTVKAKTSERRTLRLREAVEQVVSEHLQSDAFKASILQIVAGPVQADVLCQVKFGPFYYFSYTGKCESCSVHCSLPTDGMRKECLEHCKDFMTNQAMKDEHMVLKSDIKKLEDDLETTNERLDKAEPDFIGKFFGLLSGFVFVVLLIVVILLLFGRHVKQKYARRPPRDVNPTGDNDEGKGLNPGSQCSGDSGLGNQSV</sequence>
<accession>A0ABP0FYK8</accession>
<feature type="region of interest" description="Disordered" evidence="2">
    <location>
        <begin position="183"/>
        <end position="218"/>
    </location>
</feature>
<evidence type="ECO:0008006" key="7">
    <source>
        <dbReference type="Google" id="ProtNLM"/>
    </source>
</evidence>
<keyword evidence="1" id="KW-0175">Coiled coil</keyword>
<protein>
    <recommendedName>
        <fullName evidence="7">Transmembrane protein</fullName>
    </recommendedName>
</protein>
<name>A0ABP0FYK8_CLALP</name>
<evidence type="ECO:0000313" key="5">
    <source>
        <dbReference type="EMBL" id="CAK8684295.1"/>
    </source>
</evidence>
<comment type="caution">
    <text evidence="5">The sequence shown here is derived from an EMBL/GenBank/DDBJ whole genome shotgun (WGS) entry which is preliminary data.</text>
</comment>
<reference evidence="5 6" key="1">
    <citation type="submission" date="2024-02" db="EMBL/GenBank/DDBJ databases">
        <authorList>
            <person name="Daric V."/>
            <person name="Darras S."/>
        </authorList>
    </citation>
    <scope>NUCLEOTIDE SEQUENCE [LARGE SCALE GENOMIC DNA]</scope>
</reference>
<proteinExistence type="predicted"/>
<feature type="compositionally biased region" description="Polar residues" evidence="2">
    <location>
        <begin position="203"/>
        <end position="218"/>
    </location>
</feature>
<organism evidence="5 6">
    <name type="scientific">Clavelina lepadiformis</name>
    <name type="common">Light-bulb sea squirt</name>
    <name type="synonym">Ascidia lepadiformis</name>
    <dbReference type="NCBI Taxonomy" id="159417"/>
    <lineage>
        <taxon>Eukaryota</taxon>
        <taxon>Metazoa</taxon>
        <taxon>Chordata</taxon>
        <taxon>Tunicata</taxon>
        <taxon>Ascidiacea</taxon>
        <taxon>Aplousobranchia</taxon>
        <taxon>Clavelinidae</taxon>
        <taxon>Clavelina</taxon>
    </lineage>
</organism>
<dbReference type="EMBL" id="CAWYQH010000097">
    <property type="protein sequence ID" value="CAK8684295.1"/>
    <property type="molecule type" value="Genomic_DNA"/>
</dbReference>
<keyword evidence="3" id="KW-0812">Transmembrane</keyword>
<gene>
    <name evidence="5" type="ORF">CVLEPA_LOCUS15285</name>
</gene>
<feature type="coiled-coil region" evidence="1">
    <location>
        <begin position="113"/>
        <end position="147"/>
    </location>
</feature>
<evidence type="ECO:0000256" key="1">
    <source>
        <dbReference type="SAM" id="Coils"/>
    </source>
</evidence>